<organism evidence="2 3">
    <name type="scientific">Rubus argutus</name>
    <name type="common">Southern blackberry</name>
    <dbReference type="NCBI Taxonomy" id="59490"/>
    <lineage>
        <taxon>Eukaryota</taxon>
        <taxon>Viridiplantae</taxon>
        <taxon>Streptophyta</taxon>
        <taxon>Embryophyta</taxon>
        <taxon>Tracheophyta</taxon>
        <taxon>Spermatophyta</taxon>
        <taxon>Magnoliopsida</taxon>
        <taxon>eudicotyledons</taxon>
        <taxon>Gunneridae</taxon>
        <taxon>Pentapetalae</taxon>
        <taxon>rosids</taxon>
        <taxon>fabids</taxon>
        <taxon>Rosales</taxon>
        <taxon>Rosaceae</taxon>
        <taxon>Rosoideae</taxon>
        <taxon>Rosoideae incertae sedis</taxon>
        <taxon>Rubus</taxon>
    </lineage>
</organism>
<dbReference type="Proteomes" id="UP001457282">
    <property type="component" value="Unassembled WGS sequence"/>
</dbReference>
<reference evidence="2 3" key="1">
    <citation type="journal article" date="2023" name="G3 (Bethesda)">
        <title>A chromosome-length genome assembly and annotation of blackberry (Rubus argutus, cv. 'Hillquist').</title>
        <authorList>
            <person name="Bruna T."/>
            <person name="Aryal R."/>
            <person name="Dudchenko O."/>
            <person name="Sargent D.J."/>
            <person name="Mead D."/>
            <person name="Buti M."/>
            <person name="Cavallini A."/>
            <person name="Hytonen T."/>
            <person name="Andres J."/>
            <person name="Pham M."/>
            <person name="Weisz D."/>
            <person name="Mascagni F."/>
            <person name="Usai G."/>
            <person name="Natali L."/>
            <person name="Bassil N."/>
            <person name="Fernandez G.E."/>
            <person name="Lomsadze A."/>
            <person name="Armour M."/>
            <person name="Olukolu B."/>
            <person name="Poorten T."/>
            <person name="Britton C."/>
            <person name="Davik J."/>
            <person name="Ashrafi H."/>
            <person name="Aiden E.L."/>
            <person name="Borodovsky M."/>
            <person name="Worthington M."/>
        </authorList>
    </citation>
    <scope>NUCLEOTIDE SEQUENCE [LARGE SCALE GENOMIC DNA]</scope>
    <source>
        <strain evidence="2">PI 553951</strain>
    </source>
</reference>
<gene>
    <name evidence="2" type="ORF">M0R45_022248</name>
</gene>
<feature type="region of interest" description="Disordered" evidence="1">
    <location>
        <begin position="44"/>
        <end position="63"/>
    </location>
</feature>
<dbReference type="AlphaFoldDB" id="A0AAW1XFW4"/>
<evidence type="ECO:0000256" key="1">
    <source>
        <dbReference type="SAM" id="MobiDB-lite"/>
    </source>
</evidence>
<sequence length="81" mass="8972">MEVPEKDFRLKDVANATQEDGQGTAGAITRNGGDVAKVVAPLRKHEKPPSSRDTRPRYRAAKAHDPLIIDTQIRPMRNVPD</sequence>
<keyword evidence="3" id="KW-1185">Reference proteome</keyword>
<evidence type="ECO:0000313" key="3">
    <source>
        <dbReference type="Proteomes" id="UP001457282"/>
    </source>
</evidence>
<feature type="compositionally biased region" description="Basic and acidic residues" evidence="1">
    <location>
        <begin position="47"/>
        <end position="63"/>
    </location>
</feature>
<dbReference type="EMBL" id="JBEDUW010000004">
    <property type="protein sequence ID" value="KAK9935136.1"/>
    <property type="molecule type" value="Genomic_DNA"/>
</dbReference>
<comment type="caution">
    <text evidence="2">The sequence shown here is derived from an EMBL/GenBank/DDBJ whole genome shotgun (WGS) entry which is preliminary data.</text>
</comment>
<protein>
    <submittedName>
        <fullName evidence="2">Uncharacterized protein</fullName>
    </submittedName>
</protein>
<feature type="region of interest" description="Disordered" evidence="1">
    <location>
        <begin position="15"/>
        <end position="34"/>
    </location>
</feature>
<evidence type="ECO:0000313" key="2">
    <source>
        <dbReference type="EMBL" id="KAK9935136.1"/>
    </source>
</evidence>
<proteinExistence type="predicted"/>
<accession>A0AAW1XFW4</accession>
<name>A0AAW1XFW4_RUBAR</name>